<dbReference type="OrthoDB" id="9810980at2"/>
<reference evidence="14 15" key="1">
    <citation type="submission" date="2019-06" db="EMBL/GenBank/DDBJ databases">
        <title>Genomic Encyclopedia of Type Strains, Phase IV (KMG-V): Genome sequencing to study the core and pangenomes of soil and plant-associated prokaryotes.</title>
        <authorList>
            <person name="Whitman W."/>
        </authorList>
    </citation>
    <scope>NUCLEOTIDE SEQUENCE [LARGE SCALE GENOMIC DNA]</scope>
    <source>
        <strain evidence="14 15">BR 10355</strain>
    </source>
</reference>
<comment type="caution">
    <text evidence="14">The sequence shown here is derived from an EMBL/GenBank/DDBJ whole genome shotgun (WGS) entry which is preliminary data.</text>
</comment>
<sequence length="484" mass="52939">MRSNGVSAADHKAGEVVLFQRRSAQRRASEREFLPSALEVIETPASPAGHLMIGTIVLLVTVAVIWACLGKVDIIAVANGRLIPAGEVKLIQPLEIGVVKRIAISEGDAVRRGDVLVELDPTATAADVDRIARDLMQARLDAVRLSAQLAGDAGAFVAPTDAEPALVDAQKRQLLTELAQHHAKLDGIDQQVLAKVAERDESKATIAKIDATLPLLEEKVRMYRELLEKSLTSKVNLLESERQQVEAKHTRIATEHHVEATVAQIAALVQQRKQTEEELRDQDIKELAKANQTAAQLSQDGIKARQRSGLQTLRSPVDGTVEQLSVHTIGGVVTPAQTLMVVVPRGSKLEVEATLPNREVGFVEVGQQAEIKVETFNYTRYGLLHGNVRLVGRDALRYTRPSSETSDKDPFAGKPQAAGNPSERESSYMVRIALKETTIGTEQGEMQLGPGMGVTAEIRTGQRRVIEYVLSPIMRYRHESLHER</sequence>
<keyword evidence="6" id="KW-0812">Transmembrane</keyword>
<evidence type="ECO:0000256" key="8">
    <source>
        <dbReference type="ARBA" id="ARBA00023136"/>
    </source>
</evidence>
<evidence type="ECO:0000256" key="4">
    <source>
        <dbReference type="ARBA" id="ARBA00022475"/>
    </source>
</evidence>
<dbReference type="InterPro" id="IPR050739">
    <property type="entry name" value="MFP"/>
</dbReference>
<feature type="domain" description="AprE-like long alpha-helical hairpin" evidence="12">
    <location>
        <begin position="125"/>
        <end position="306"/>
    </location>
</feature>
<evidence type="ECO:0000256" key="1">
    <source>
        <dbReference type="ARBA" id="ARBA00004377"/>
    </source>
</evidence>
<keyword evidence="8" id="KW-0472">Membrane</keyword>
<dbReference type="Proteomes" id="UP000321304">
    <property type="component" value="Unassembled WGS sequence"/>
</dbReference>
<evidence type="ECO:0000259" key="13">
    <source>
        <dbReference type="Pfam" id="PF26002"/>
    </source>
</evidence>
<evidence type="ECO:0000256" key="9">
    <source>
        <dbReference type="RuleBase" id="RU365093"/>
    </source>
</evidence>
<dbReference type="PRINTS" id="PR01490">
    <property type="entry name" value="RTXTOXIND"/>
</dbReference>
<keyword evidence="10" id="KW-0175">Coiled coil</keyword>
<dbReference type="PROSITE" id="PS00543">
    <property type="entry name" value="HLYD_FAMILY"/>
    <property type="match status" value="1"/>
</dbReference>
<dbReference type="PANTHER" id="PTHR30386">
    <property type="entry name" value="MEMBRANE FUSION SUBUNIT OF EMRAB-TOLC MULTIDRUG EFFLUX PUMP"/>
    <property type="match status" value="1"/>
</dbReference>
<evidence type="ECO:0000256" key="11">
    <source>
        <dbReference type="SAM" id="MobiDB-lite"/>
    </source>
</evidence>
<evidence type="ECO:0000256" key="3">
    <source>
        <dbReference type="ARBA" id="ARBA00022448"/>
    </source>
</evidence>
<dbReference type="PANTHER" id="PTHR30386:SF27">
    <property type="entry name" value="MEMBRANE FUSION PROTEIN (MFP) FAMILY PROTEIN"/>
    <property type="match status" value="1"/>
</dbReference>
<dbReference type="InterPro" id="IPR058781">
    <property type="entry name" value="HH_AprE-like"/>
</dbReference>
<evidence type="ECO:0000256" key="2">
    <source>
        <dbReference type="ARBA" id="ARBA00009477"/>
    </source>
</evidence>
<proteinExistence type="inferred from homology"/>
<evidence type="ECO:0000256" key="10">
    <source>
        <dbReference type="SAM" id="Coils"/>
    </source>
</evidence>
<feature type="region of interest" description="Disordered" evidence="11">
    <location>
        <begin position="400"/>
        <end position="426"/>
    </location>
</feature>
<protein>
    <recommendedName>
        <fullName evidence="9">Membrane fusion protein (MFP) family protein</fullName>
    </recommendedName>
</protein>
<keyword evidence="7" id="KW-1133">Transmembrane helix</keyword>
<gene>
    <name evidence="14" type="ORF">FBZ93_106389</name>
</gene>
<dbReference type="EMBL" id="VITY01000006">
    <property type="protein sequence ID" value="TWB98430.1"/>
    <property type="molecule type" value="Genomic_DNA"/>
</dbReference>
<evidence type="ECO:0000256" key="5">
    <source>
        <dbReference type="ARBA" id="ARBA00022519"/>
    </source>
</evidence>
<dbReference type="RefSeq" id="WP_146987390.1">
    <property type="nucleotide sequence ID" value="NZ_VITY01000006.1"/>
</dbReference>
<keyword evidence="4 9" id="KW-1003">Cell membrane</keyword>
<dbReference type="AlphaFoldDB" id="A0A560LYL1"/>
<evidence type="ECO:0000313" key="14">
    <source>
        <dbReference type="EMBL" id="TWB98430.1"/>
    </source>
</evidence>
<comment type="similarity">
    <text evidence="2 9">Belongs to the membrane fusion protein (MFP) (TC 8.A.1) family.</text>
</comment>
<keyword evidence="3 9" id="KW-0813">Transport</keyword>
<dbReference type="GO" id="GO:0005886">
    <property type="term" value="C:plasma membrane"/>
    <property type="evidence" value="ECO:0007669"/>
    <property type="project" value="UniProtKB-SubCell"/>
</dbReference>
<name>A0A560LYL1_9BRAD</name>
<comment type="subcellular location">
    <subcellularLocation>
        <location evidence="1 9">Cell inner membrane</location>
        <topology evidence="1 9">Single-pass membrane protein</topology>
    </subcellularLocation>
</comment>
<dbReference type="InterPro" id="IPR058982">
    <property type="entry name" value="Beta-barrel_AprE"/>
</dbReference>
<evidence type="ECO:0000259" key="12">
    <source>
        <dbReference type="Pfam" id="PF25994"/>
    </source>
</evidence>
<feature type="domain" description="AprE-like beta-barrel" evidence="13">
    <location>
        <begin position="349"/>
        <end position="398"/>
    </location>
</feature>
<dbReference type="Pfam" id="PF25994">
    <property type="entry name" value="HH_AprE"/>
    <property type="match status" value="1"/>
</dbReference>
<keyword evidence="5 9" id="KW-0997">Cell inner membrane</keyword>
<evidence type="ECO:0000313" key="15">
    <source>
        <dbReference type="Proteomes" id="UP000321304"/>
    </source>
</evidence>
<dbReference type="Pfam" id="PF26002">
    <property type="entry name" value="Beta-barrel_AprE"/>
    <property type="match status" value="1"/>
</dbReference>
<dbReference type="SUPFAM" id="SSF111369">
    <property type="entry name" value="HlyD-like secretion proteins"/>
    <property type="match status" value="1"/>
</dbReference>
<dbReference type="InterPro" id="IPR010129">
    <property type="entry name" value="T1SS_HlyD"/>
</dbReference>
<organism evidence="14 15">
    <name type="scientific">Bradyrhizobium macuxiense</name>
    <dbReference type="NCBI Taxonomy" id="1755647"/>
    <lineage>
        <taxon>Bacteria</taxon>
        <taxon>Pseudomonadati</taxon>
        <taxon>Pseudomonadota</taxon>
        <taxon>Alphaproteobacteria</taxon>
        <taxon>Hyphomicrobiales</taxon>
        <taxon>Nitrobacteraceae</taxon>
        <taxon>Bradyrhizobium</taxon>
    </lineage>
</organism>
<evidence type="ECO:0000256" key="7">
    <source>
        <dbReference type="ARBA" id="ARBA00022989"/>
    </source>
</evidence>
<keyword evidence="15" id="KW-1185">Reference proteome</keyword>
<feature type="coiled-coil region" evidence="10">
    <location>
        <begin position="228"/>
        <end position="300"/>
    </location>
</feature>
<dbReference type="NCBIfam" id="TIGR01843">
    <property type="entry name" value="type_I_hlyD"/>
    <property type="match status" value="1"/>
</dbReference>
<evidence type="ECO:0000256" key="6">
    <source>
        <dbReference type="ARBA" id="ARBA00022692"/>
    </source>
</evidence>
<accession>A0A560LYL1</accession>
<dbReference type="InterPro" id="IPR006144">
    <property type="entry name" value="Secretion_HlyD_CS"/>
</dbReference>
<dbReference type="Gene3D" id="2.40.50.100">
    <property type="match status" value="1"/>
</dbReference>
<dbReference type="Gene3D" id="2.40.30.170">
    <property type="match status" value="1"/>
</dbReference>
<dbReference type="GO" id="GO:0009306">
    <property type="term" value="P:protein secretion"/>
    <property type="evidence" value="ECO:0007669"/>
    <property type="project" value="InterPro"/>
</dbReference>